<dbReference type="InterPro" id="IPR016135">
    <property type="entry name" value="UBQ-conjugating_enzyme/RWD"/>
</dbReference>
<sequence length="953" mass="105008">MFTGVVPGQQSHHIFNPNLSSHVSTNAPVSTSTFSSSPLSHFTSPAPTQTYSPPTGIPPHALLAWDNRLLVPSVRLVLLIAGAPIGWDGQVGLDGFGLSAQTTRSTSLNFNVNLKEIKFRVGLGCATKPDREAAASAMRKHGLKARDVPVDGSDSEKEDEWCKENQAVQQASIQTDITSPAPVTMPLSLQTNFTPFSLSPSLESLLESCFVRIVHLRVLYGVGWAGAEMLLGIVEKEQRTIESVWIEEKNKIEEADQEEALLALSYKLPDDPLAGHTEGKEINFISTAFSYVVRRLTLCTRYCVVCHQRLRTNYEALKPYVCDSGLCAFQYYSLNMGPSLEYEICTNPETVDLLVSLAYIAAAEGVLDEPLPRGMGLRVRRPQHVVASRAPSTITNPQLSALPMHHGDSNKKAEEQSCVEPGPDGLVEFDDLDVPHMRAAIAGLIDSLPPIGDMKKYLEKKIGPGMVKPKLQDIDPEILPAAWSILRWCIASCTAHIQELTSPEERVRNIDPAWRQFRFTVGAPDMEAKFNTAVRDARGRDENARTYPTIFGFHGSSVRNWHSIIRHGLWYKDIANGRAYGHGVYFSRDGAVSVGHYASGSTHQWRNSVVSPGVCVTLAELVNLPSQFVSSEPHYVVGDTKWIMCRYLIVKASPHQASAVTSSTLAPLGQAPVEILPDVPLMQMDPRRSVHMSGKTIAIPQPSYRLGKMLDACQKAHIEEEYDTEDLAILNGAADKESTPEKTEEVDWVHDSEWVQTSMMHLMPPPSESSLSSTMALQKELQAMLKEQEKATRLSELGWYMSPELNGGNLFQWIVELHSFDPDLPVAKDMKAKGLNSLVFEIRFLPTFPISPPFFRIVLPRLLPFINGGGGHVTGGGSICMDLLTADGWLPSYSISAVLLQIKLAISNPDPRPARLDSKWDAPYSPQEALAGYTRAAATHGWKIPTGIEQVMR</sequence>
<keyword evidence="7" id="KW-1185">Reference proteome</keyword>
<reference evidence="7" key="1">
    <citation type="journal article" date="2011" name="Science">
        <title>The plant cell wall-decomposing machinery underlies the functional diversity of forest fungi.</title>
        <authorList>
            <person name="Eastwood D.C."/>
            <person name="Floudas D."/>
            <person name="Binder M."/>
            <person name="Majcherczyk A."/>
            <person name="Schneider P."/>
            <person name="Aerts A."/>
            <person name="Asiegbu F.O."/>
            <person name="Baker S.E."/>
            <person name="Barry K."/>
            <person name="Bendiksby M."/>
            <person name="Blumentritt M."/>
            <person name="Coutinho P.M."/>
            <person name="Cullen D."/>
            <person name="de Vries R.P."/>
            <person name="Gathman A."/>
            <person name="Goodell B."/>
            <person name="Henrissat B."/>
            <person name="Ihrmark K."/>
            <person name="Kauserud H."/>
            <person name="Kohler A."/>
            <person name="LaButti K."/>
            <person name="Lapidus A."/>
            <person name="Lavin J.L."/>
            <person name="Lee Y.-H."/>
            <person name="Lindquist E."/>
            <person name="Lilly W."/>
            <person name="Lucas S."/>
            <person name="Morin E."/>
            <person name="Murat C."/>
            <person name="Oguiza J.A."/>
            <person name="Park J."/>
            <person name="Pisabarro A.G."/>
            <person name="Riley R."/>
            <person name="Rosling A."/>
            <person name="Salamov A."/>
            <person name="Schmidt O."/>
            <person name="Schmutz J."/>
            <person name="Skrede I."/>
            <person name="Stenlid J."/>
            <person name="Wiebenga A."/>
            <person name="Xie X."/>
            <person name="Kuees U."/>
            <person name="Hibbett D.S."/>
            <person name="Hoffmeister D."/>
            <person name="Hoegberg N."/>
            <person name="Martin F."/>
            <person name="Grigoriev I.V."/>
            <person name="Watkinson S.C."/>
        </authorList>
    </citation>
    <scope>NUCLEOTIDE SEQUENCE [LARGE SCALE GENOMIC DNA]</scope>
    <source>
        <strain evidence="7">strain S7.3</strain>
    </source>
</reference>
<evidence type="ECO:0000256" key="2">
    <source>
        <dbReference type="ARBA" id="ARBA00022679"/>
    </source>
</evidence>
<dbReference type="SUPFAM" id="SSF56399">
    <property type="entry name" value="ADP-ribosylation"/>
    <property type="match status" value="1"/>
</dbReference>
<dbReference type="InterPro" id="IPR000608">
    <property type="entry name" value="UBC"/>
</dbReference>
<dbReference type="OrthoDB" id="109543at2759"/>
<dbReference type="Proteomes" id="UP000008063">
    <property type="component" value="Unassembled WGS sequence"/>
</dbReference>
<dbReference type="GO" id="GO:0003950">
    <property type="term" value="F:NAD+ poly-ADP-ribosyltransferase activity"/>
    <property type="evidence" value="ECO:0007669"/>
    <property type="project" value="InterPro"/>
</dbReference>
<dbReference type="AlphaFoldDB" id="F8Q3B0"/>
<dbReference type="Gene3D" id="3.10.110.10">
    <property type="entry name" value="Ubiquitin Conjugating Enzyme"/>
    <property type="match status" value="1"/>
</dbReference>
<dbReference type="InterPro" id="IPR012317">
    <property type="entry name" value="Poly(ADP-ribose)pol_cat_dom"/>
</dbReference>
<evidence type="ECO:0000256" key="1">
    <source>
        <dbReference type="ARBA" id="ARBA00022676"/>
    </source>
</evidence>
<organism evidence="7">
    <name type="scientific">Serpula lacrymans var. lacrymans (strain S7.3)</name>
    <name type="common">Dry rot fungus</name>
    <dbReference type="NCBI Taxonomy" id="936435"/>
    <lineage>
        <taxon>Eukaryota</taxon>
        <taxon>Fungi</taxon>
        <taxon>Dikarya</taxon>
        <taxon>Basidiomycota</taxon>
        <taxon>Agaricomycotina</taxon>
        <taxon>Agaricomycetes</taxon>
        <taxon>Agaricomycetidae</taxon>
        <taxon>Boletales</taxon>
        <taxon>Coniophorineae</taxon>
        <taxon>Serpulaceae</taxon>
        <taxon>Serpula</taxon>
    </lineage>
</organism>
<keyword evidence="1" id="KW-0328">Glycosyltransferase</keyword>
<dbReference type="PANTHER" id="PTHR21328">
    <property type="entry name" value="POLY ADP-RIBOSE POLYMERASE FAMILY, MEMBER PARP"/>
    <property type="match status" value="1"/>
</dbReference>
<dbReference type="GO" id="GO:0016779">
    <property type="term" value="F:nucleotidyltransferase activity"/>
    <property type="evidence" value="ECO:0007669"/>
    <property type="project" value="UniProtKB-KW"/>
</dbReference>
<dbReference type="Pfam" id="PF00644">
    <property type="entry name" value="PARP"/>
    <property type="match status" value="1"/>
</dbReference>
<dbReference type="eggNOG" id="KOG0897">
    <property type="taxonomic scope" value="Eukaryota"/>
</dbReference>
<keyword evidence="2" id="KW-0808">Transferase</keyword>
<keyword evidence="3" id="KW-0548">Nucleotidyltransferase</keyword>
<dbReference type="InterPro" id="IPR051838">
    <property type="entry name" value="ARTD_PARP"/>
</dbReference>
<dbReference type="HOGENOM" id="CLU_003143_0_0_1"/>
<protein>
    <recommendedName>
        <fullName evidence="5">UBC core domain-containing protein</fullName>
    </recommendedName>
</protein>
<name>F8Q3B0_SERL3</name>
<evidence type="ECO:0000313" key="7">
    <source>
        <dbReference type="Proteomes" id="UP000008063"/>
    </source>
</evidence>
<keyword evidence="4" id="KW-0520">NAD</keyword>
<evidence type="ECO:0000313" key="6">
    <source>
        <dbReference type="EMBL" id="EGN97671.1"/>
    </source>
</evidence>
<gene>
    <name evidence="6" type="ORF">SERLA73DRAFT_111004</name>
</gene>
<evidence type="ECO:0000256" key="3">
    <source>
        <dbReference type="ARBA" id="ARBA00022695"/>
    </source>
</evidence>
<accession>F8Q3B0</accession>
<dbReference type="SMART" id="SM00212">
    <property type="entry name" value="UBCc"/>
    <property type="match status" value="1"/>
</dbReference>
<dbReference type="Gene3D" id="3.90.228.10">
    <property type="match status" value="1"/>
</dbReference>
<dbReference type="OMA" id="LVCHCKT"/>
<dbReference type="STRING" id="936435.F8Q3B0"/>
<dbReference type="InParanoid" id="F8Q3B0"/>
<dbReference type="CDD" id="cd23802">
    <property type="entry name" value="UBCc_UBE2Q"/>
    <property type="match status" value="1"/>
</dbReference>
<dbReference type="EMBL" id="GL945482">
    <property type="protein sequence ID" value="EGN97671.1"/>
    <property type="molecule type" value="Genomic_DNA"/>
</dbReference>
<dbReference type="PROSITE" id="PS50127">
    <property type="entry name" value="UBC_2"/>
    <property type="match status" value="1"/>
</dbReference>
<evidence type="ECO:0000256" key="4">
    <source>
        <dbReference type="ARBA" id="ARBA00023027"/>
    </source>
</evidence>
<feature type="domain" description="UBC core" evidence="5">
    <location>
        <begin position="772"/>
        <end position="953"/>
    </location>
</feature>
<evidence type="ECO:0000259" key="5">
    <source>
        <dbReference type="PROSITE" id="PS50127"/>
    </source>
</evidence>
<proteinExistence type="predicted"/>
<dbReference type="SUPFAM" id="SSF54495">
    <property type="entry name" value="UBC-like"/>
    <property type="match status" value="1"/>
</dbReference>